<dbReference type="NCBIfam" id="TIGR03828">
    <property type="entry name" value="pfkB"/>
    <property type="match status" value="1"/>
</dbReference>
<dbReference type="GO" id="GO:0005988">
    <property type="term" value="P:lactose metabolic process"/>
    <property type="evidence" value="ECO:0007669"/>
    <property type="project" value="UniProtKB-KW"/>
</dbReference>
<accession>A0A2N0Z2S9</accession>
<reference evidence="10 11" key="1">
    <citation type="journal article" date="2003" name="Int. J. Syst. Evol. Microbiol.">
        <title>Bacillus nealsonii sp. nov., isolated from a spacecraft-assembly facility, whose spores are gamma-radiation resistant.</title>
        <authorList>
            <person name="Venkateswaran K."/>
            <person name="Kempf M."/>
            <person name="Chen F."/>
            <person name="Satomi M."/>
            <person name="Nicholson W."/>
            <person name="Kern R."/>
        </authorList>
    </citation>
    <scope>NUCLEOTIDE SEQUENCE [LARGE SCALE GENOMIC DNA]</scope>
    <source>
        <strain evidence="10 11">FO-92</strain>
    </source>
</reference>
<dbReference type="PROSITE" id="PS00583">
    <property type="entry name" value="PFKB_KINASES_1"/>
    <property type="match status" value="1"/>
</dbReference>
<dbReference type="InterPro" id="IPR011611">
    <property type="entry name" value="PfkB_dom"/>
</dbReference>
<dbReference type="PANTHER" id="PTHR46566:SF1">
    <property type="entry name" value="1-PHOSPHOFRUCTOKINASE"/>
    <property type="match status" value="1"/>
</dbReference>
<evidence type="ECO:0000256" key="5">
    <source>
        <dbReference type="ARBA" id="ARBA00022840"/>
    </source>
</evidence>
<evidence type="ECO:0000256" key="4">
    <source>
        <dbReference type="ARBA" id="ARBA00022777"/>
    </source>
</evidence>
<dbReference type="PROSITE" id="PS00584">
    <property type="entry name" value="PFKB_KINASES_2"/>
    <property type="match status" value="1"/>
</dbReference>
<dbReference type="InterPro" id="IPR017583">
    <property type="entry name" value="Tagatose/fructose_Pkinase"/>
</dbReference>
<dbReference type="GO" id="GO:0044281">
    <property type="term" value="P:small molecule metabolic process"/>
    <property type="evidence" value="ECO:0007669"/>
    <property type="project" value="UniProtKB-ARBA"/>
</dbReference>
<evidence type="ECO:0000256" key="8">
    <source>
        <dbReference type="RuleBase" id="RU369061"/>
    </source>
</evidence>
<dbReference type="InterPro" id="IPR022463">
    <property type="entry name" value="1-PFruKinase"/>
</dbReference>
<dbReference type="Gene3D" id="3.40.1190.20">
    <property type="match status" value="1"/>
</dbReference>
<keyword evidence="3 7" id="KW-0547">Nucleotide-binding</keyword>
<dbReference type="EC" id="2.7.1.144" evidence="7"/>
<dbReference type="PIRSF" id="PIRSF000535">
    <property type="entry name" value="1PFK/6PFK/LacC"/>
    <property type="match status" value="1"/>
</dbReference>
<dbReference type="GO" id="GO:0009024">
    <property type="term" value="F:tagatose-6-phosphate kinase activity"/>
    <property type="evidence" value="ECO:0007669"/>
    <property type="project" value="UniProtKB-EC"/>
</dbReference>
<dbReference type="FunFam" id="3.40.1190.20:FF:000001">
    <property type="entry name" value="Phosphofructokinase"/>
    <property type="match status" value="1"/>
</dbReference>
<keyword evidence="7" id="KW-0423">Lactose metabolism</keyword>
<evidence type="ECO:0000256" key="6">
    <source>
        <dbReference type="ARBA" id="ARBA00047745"/>
    </source>
</evidence>
<dbReference type="NCBIfam" id="TIGR03168">
    <property type="entry name" value="1-PFK"/>
    <property type="match status" value="1"/>
</dbReference>
<dbReference type="EMBL" id="PISE01000019">
    <property type="protein sequence ID" value="PKG23810.1"/>
    <property type="molecule type" value="Genomic_DNA"/>
</dbReference>
<comment type="catalytic activity">
    <reaction evidence="6 8">
        <text>beta-D-fructose 1-phosphate + ATP = beta-D-fructose 1,6-bisphosphate + ADP + H(+)</text>
        <dbReference type="Rhea" id="RHEA:14213"/>
        <dbReference type="ChEBI" id="CHEBI:15378"/>
        <dbReference type="ChEBI" id="CHEBI:30616"/>
        <dbReference type="ChEBI" id="CHEBI:32966"/>
        <dbReference type="ChEBI" id="CHEBI:138881"/>
        <dbReference type="ChEBI" id="CHEBI:456216"/>
        <dbReference type="EC" id="2.7.1.56"/>
    </reaction>
</comment>
<proteinExistence type="inferred from homology"/>
<evidence type="ECO:0000313" key="10">
    <source>
        <dbReference type="EMBL" id="PKG23810.1"/>
    </source>
</evidence>
<name>A0A2N0Z2S9_9BACI</name>
<dbReference type="GO" id="GO:0016052">
    <property type="term" value="P:carbohydrate catabolic process"/>
    <property type="evidence" value="ECO:0007669"/>
    <property type="project" value="UniProtKB-ARBA"/>
</dbReference>
<evidence type="ECO:0000256" key="1">
    <source>
        <dbReference type="ARBA" id="ARBA00005380"/>
    </source>
</evidence>
<evidence type="ECO:0000256" key="2">
    <source>
        <dbReference type="ARBA" id="ARBA00022679"/>
    </source>
</evidence>
<organism evidence="10 11">
    <name type="scientific">Niallia nealsonii</name>
    <dbReference type="NCBI Taxonomy" id="115979"/>
    <lineage>
        <taxon>Bacteria</taxon>
        <taxon>Bacillati</taxon>
        <taxon>Bacillota</taxon>
        <taxon>Bacilli</taxon>
        <taxon>Bacillales</taxon>
        <taxon>Bacillaceae</taxon>
        <taxon>Niallia</taxon>
    </lineage>
</organism>
<dbReference type="InterPro" id="IPR029056">
    <property type="entry name" value="Ribokinase-like"/>
</dbReference>
<comment type="similarity">
    <text evidence="1">Belongs to the carbohydrate kinase pfkB family.</text>
</comment>
<dbReference type="UniPathway" id="UPA00704">
    <property type="reaction ID" value="UER00715"/>
</dbReference>
<keyword evidence="4 8" id="KW-0418">Kinase</keyword>
<dbReference type="OrthoDB" id="9801219at2"/>
<keyword evidence="2 7" id="KW-0808">Transferase</keyword>
<comment type="function">
    <text evidence="8">Catalyzes the ATP-dependent phosphorylation of fructose-l-phosphate to fructose-l,6-bisphosphate.</text>
</comment>
<dbReference type="CDD" id="cd01164">
    <property type="entry name" value="FruK_PfkB_like"/>
    <property type="match status" value="1"/>
</dbReference>
<evidence type="ECO:0000313" key="11">
    <source>
        <dbReference type="Proteomes" id="UP000233375"/>
    </source>
</evidence>
<comment type="caution">
    <text evidence="10">The sequence shown here is derived from an EMBL/GenBank/DDBJ whole genome shotgun (WGS) entry which is preliminary data.</text>
</comment>
<keyword evidence="5 7" id="KW-0067">ATP-binding</keyword>
<comment type="catalytic activity">
    <reaction evidence="7">
        <text>D-tagatofuranose 6-phosphate + ATP = D-tagatofuranose 1,6-bisphosphate + ADP + H(+)</text>
        <dbReference type="Rhea" id="RHEA:12420"/>
        <dbReference type="ChEBI" id="CHEBI:15378"/>
        <dbReference type="ChEBI" id="CHEBI:30616"/>
        <dbReference type="ChEBI" id="CHEBI:58694"/>
        <dbReference type="ChEBI" id="CHEBI:58695"/>
        <dbReference type="ChEBI" id="CHEBI:456216"/>
        <dbReference type="EC" id="2.7.1.144"/>
    </reaction>
</comment>
<dbReference type="InterPro" id="IPR002173">
    <property type="entry name" value="Carboh/pur_kinase_PfkB_CS"/>
</dbReference>
<dbReference type="GO" id="GO:0005829">
    <property type="term" value="C:cytosol"/>
    <property type="evidence" value="ECO:0007669"/>
    <property type="project" value="TreeGrafter"/>
</dbReference>
<feature type="domain" description="Carbohydrate kinase PfkB" evidence="9">
    <location>
        <begin position="6"/>
        <end position="287"/>
    </location>
</feature>
<dbReference type="GO" id="GO:0005524">
    <property type="term" value="F:ATP binding"/>
    <property type="evidence" value="ECO:0007669"/>
    <property type="project" value="UniProtKB-UniRule"/>
</dbReference>
<sequence length="301" mass="32663">MIYTLTLNPSVDYIIELDVVQLGELNRIGNPSKFAGGKGINVSRVLNRMGVSSKALGFIGGFTGDYIVDQLQKENIATNFVEVEEDTRINVKVKADTETELNANGPAISEEKFAELKQKISELTSEDLLVLAGSIPSTLPKTTYEELVGICHKNNVSFVVDAEGELLNKVLPYNPFLIKPNHHELGELFDTTITSVEEVIPYAKKLLERGAQNVIVSLAGDGAVLVNEHETIISTVPKGELKSSVGAGDSMVAGFLAKYQEMQDIREAFRYSVASGSATAFSIGLCTKEKVESLLPQVVIQ</sequence>
<dbReference type="Pfam" id="PF00294">
    <property type="entry name" value="PfkB"/>
    <property type="match status" value="1"/>
</dbReference>
<dbReference type="SUPFAM" id="SSF53613">
    <property type="entry name" value="Ribokinase-like"/>
    <property type="match status" value="1"/>
</dbReference>
<evidence type="ECO:0000259" key="9">
    <source>
        <dbReference type="Pfam" id="PF00294"/>
    </source>
</evidence>
<comment type="similarity">
    <text evidence="7">Belongs to the carbohydrate kinase PfkB family. LacC subfamily.</text>
</comment>
<evidence type="ECO:0000256" key="3">
    <source>
        <dbReference type="ARBA" id="ARBA00022741"/>
    </source>
</evidence>
<evidence type="ECO:0000256" key="7">
    <source>
        <dbReference type="PIRNR" id="PIRNR000535"/>
    </source>
</evidence>
<gene>
    <name evidence="10" type="primary">pfkB</name>
    <name evidence="10" type="ORF">CWS01_09930</name>
</gene>
<dbReference type="RefSeq" id="WP_101177041.1">
    <property type="nucleotide sequence ID" value="NZ_PISE01000019.1"/>
</dbReference>
<dbReference type="GO" id="GO:2001059">
    <property type="term" value="P:D-tagatose 6-phosphate catabolic process"/>
    <property type="evidence" value="ECO:0007669"/>
    <property type="project" value="UniProtKB-UniPathway"/>
</dbReference>
<protein>
    <recommendedName>
        <fullName evidence="7">Tagatose-6-phosphate kinase</fullName>
        <ecNumber evidence="7">2.7.1.144</ecNumber>
    </recommendedName>
</protein>
<dbReference type="Proteomes" id="UP000233375">
    <property type="component" value="Unassembled WGS sequence"/>
</dbReference>
<dbReference type="AlphaFoldDB" id="A0A2N0Z2S9"/>
<dbReference type="GO" id="GO:0008662">
    <property type="term" value="F:1-phosphofructokinase activity"/>
    <property type="evidence" value="ECO:0007669"/>
    <property type="project" value="UniProtKB-UniRule"/>
</dbReference>
<dbReference type="PANTHER" id="PTHR46566">
    <property type="entry name" value="1-PHOSPHOFRUCTOKINASE-RELATED"/>
    <property type="match status" value="1"/>
</dbReference>
<comment type="pathway">
    <text evidence="7">Carbohydrate metabolism; D-tagatose 6-phosphate degradation; D-glyceraldehyde 3-phosphate and glycerone phosphate from D-tagatose 6-phosphate: step 1/2.</text>
</comment>
<keyword evidence="11" id="KW-1185">Reference proteome</keyword>